<dbReference type="eggNOG" id="KOG0467">
    <property type="taxonomic scope" value="Eukaryota"/>
</dbReference>
<dbReference type="InterPro" id="IPR020568">
    <property type="entry name" value="Ribosomal_Su5_D2-typ_SF"/>
</dbReference>
<keyword evidence="5" id="KW-0378">Hydrolase</keyword>
<dbReference type="Pfam" id="PF00679">
    <property type="entry name" value="EFG_C"/>
    <property type="match status" value="1"/>
</dbReference>
<proteinExistence type="predicted"/>
<dbReference type="Gene3D" id="2.40.30.10">
    <property type="entry name" value="Translation factors"/>
    <property type="match status" value="1"/>
</dbReference>
<dbReference type="HOGENOM" id="CLU_002794_3_1_1"/>
<dbReference type="GO" id="GO:0005525">
    <property type="term" value="F:GTP binding"/>
    <property type="evidence" value="ECO:0007669"/>
    <property type="project" value="UniProtKB-KW"/>
</dbReference>
<gene>
    <name evidence="11" type="ORF">CPUR_06351</name>
</gene>
<evidence type="ECO:0000256" key="8">
    <source>
        <dbReference type="ARBA" id="ARBA00068031"/>
    </source>
</evidence>
<dbReference type="InterPro" id="IPR041095">
    <property type="entry name" value="EFG_II"/>
</dbReference>
<dbReference type="PANTHER" id="PTHR42908:SF3">
    <property type="entry name" value="ELONGATION FACTOR-LIKE GTPASE 1"/>
    <property type="match status" value="1"/>
</dbReference>
<dbReference type="PANTHER" id="PTHR42908">
    <property type="entry name" value="TRANSLATION ELONGATION FACTOR-RELATED"/>
    <property type="match status" value="1"/>
</dbReference>
<dbReference type="FunFam" id="3.40.50.300:FF:000746">
    <property type="entry name" value="Ribosome assembly protein 1"/>
    <property type="match status" value="1"/>
</dbReference>
<dbReference type="CDD" id="cd01885">
    <property type="entry name" value="EF2"/>
    <property type="match status" value="1"/>
</dbReference>
<dbReference type="Gene3D" id="3.30.230.10">
    <property type="match status" value="1"/>
</dbReference>
<dbReference type="CDD" id="cd01681">
    <property type="entry name" value="aeEF2_snRNP_like_IV"/>
    <property type="match status" value="1"/>
</dbReference>
<comment type="caution">
    <text evidence="11">The sequence shown here is derived from an EMBL/GenBank/DDBJ whole genome shotgun (WGS) entry which is preliminary data.</text>
</comment>
<dbReference type="FunFam" id="3.30.70.870:FF:000002">
    <property type="entry name" value="Translation elongation factor 2"/>
    <property type="match status" value="1"/>
</dbReference>
<dbReference type="OrthoDB" id="364892at2759"/>
<dbReference type="Pfam" id="PF25118">
    <property type="entry name" value="EFL1"/>
    <property type="match status" value="1"/>
</dbReference>
<dbReference type="Pfam" id="PF14492">
    <property type="entry name" value="EFG_III"/>
    <property type="match status" value="1"/>
</dbReference>
<comment type="catalytic activity">
    <reaction evidence="7">
        <text>GTP + H2O = GDP + phosphate + H(+)</text>
        <dbReference type="Rhea" id="RHEA:19669"/>
        <dbReference type="ChEBI" id="CHEBI:15377"/>
        <dbReference type="ChEBI" id="CHEBI:15378"/>
        <dbReference type="ChEBI" id="CHEBI:37565"/>
        <dbReference type="ChEBI" id="CHEBI:43474"/>
        <dbReference type="ChEBI" id="CHEBI:58189"/>
    </reaction>
</comment>
<organism evidence="11 12">
    <name type="scientific">Claviceps purpurea (strain 20.1)</name>
    <name type="common">Ergot fungus</name>
    <name type="synonym">Sphacelia segetum</name>
    <dbReference type="NCBI Taxonomy" id="1111077"/>
    <lineage>
        <taxon>Eukaryota</taxon>
        <taxon>Fungi</taxon>
        <taxon>Dikarya</taxon>
        <taxon>Ascomycota</taxon>
        <taxon>Pezizomycotina</taxon>
        <taxon>Sordariomycetes</taxon>
        <taxon>Hypocreomycetidae</taxon>
        <taxon>Hypocreales</taxon>
        <taxon>Clavicipitaceae</taxon>
        <taxon>Claviceps</taxon>
    </lineage>
</organism>
<evidence type="ECO:0000313" key="12">
    <source>
        <dbReference type="Proteomes" id="UP000016801"/>
    </source>
</evidence>
<dbReference type="InterPro" id="IPR014721">
    <property type="entry name" value="Ribsml_uS5_D2-typ_fold_subgr"/>
</dbReference>
<sequence length="1084" mass="118403">MPVVTPDKLASLQRQSEDIRNICILAHVDHGKTSLTDALLATNGIISPKLAGKIRYLDSRPDEQLRGITMESSAISLFFSMMRRSAPEAAPQPKEYLINLIDSPGHIDFSSEVSTASRLCDGAVVLVDAVEGVCSQTVTVLRQAWMEKLKPLLVINKMDRLITELKMTPGEAYVHLSKLLEQVNAVLGSFFQGERMEEDLNWREKMEARVNAAAAAAAKASAEEDDSSSSQTGEINLQFEERDDEDIYFAPEKNNVIFSSAIDGWAFTCRQFASLYEKKLGIKRGLMEKVLWGNFYLDPKTKKILGPKHLRGRNLKPMFGQLVLEPVWKVYQATCGGDHGKGDAAMLEKVTKSLNLSIPPHVLRARDPRLLLTTVFASWLPLSTALLVSVIESLPSPPAAQAERCPDLIAQSPGHEAVDKEVKDAMVSFKHGPSDPVVAYVSKMVSVPESELPENRRKPGSQMTGEEARELARKKRAEALRAAAAQDASEGTVDGGITEALGNTHIDNANDEEAQQAEPEHLIGFARIYSGTISVGDSLYVIPPKWSPADPTAGPQPQAVTVSALYMLMGRNLESLDSVPAGVVFGIGGLEGKILKSGTLCSKLDGAINLAGVSMVGKPIVRVALEPVNPGDLDKMIHGLELLVQSDPCAEYEQFGSGEHVLLTAGELHLERCLTDLKERFAKCDIQAGAPIVPYRETIVRADEMRPPVNKELGRGAVVASTSSKQVTMTLRIRPLASDVTEFLLKNADSIKHLYTETRRTASSDGQEQEADDEADAIALDAAAAAAASRLSVEDIQKQLQKLFDTAKAGRDTFRTRTDQIAAFGPRRTGPNILLDATKDNILTKVFSSTPPDNNTTTTAPRAGEALNPSHLADKIVHAFQLAMAQGPLCHEPVQGVAVTLEDIALDLTDDNTPAPDKLSRLTSEIIKTFQTSLRSAFLDWSPRLMLAMYSVEIQAATEVLGRVYDVLTRRRGRVIAETMKEGTPFFTIQAVLPVAESFGFADEMRKRTSGAAQPQLVFAGFEVLDQDPFWVPFTEDDLEDLGELADKENVAKRYMDGVRRKKGLLVEGRNVATNAEKQRTLKR</sequence>
<evidence type="ECO:0000256" key="9">
    <source>
        <dbReference type="ARBA" id="ARBA00081809"/>
    </source>
</evidence>
<keyword evidence="3" id="KW-0690">Ribosome biogenesis</keyword>
<dbReference type="Pfam" id="PF00009">
    <property type="entry name" value="GTP_EFTU"/>
    <property type="match status" value="1"/>
</dbReference>
<dbReference type="STRING" id="1111077.M1W382"/>
<evidence type="ECO:0000256" key="3">
    <source>
        <dbReference type="ARBA" id="ARBA00022517"/>
    </source>
</evidence>
<evidence type="ECO:0000256" key="1">
    <source>
        <dbReference type="ARBA" id="ARBA00004496"/>
    </source>
</evidence>
<evidence type="ECO:0000256" key="7">
    <source>
        <dbReference type="ARBA" id="ARBA00048548"/>
    </source>
</evidence>
<dbReference type="GO" id="GO:0003746">
    <property type="term" value="F:translation elongation factor activity"/>
    <property type="evidence" value="ECO:0007669"/>
    <property type="project" value="UniProtKB-KW"/>
</dbReference>
<keyword evidence="2" id="KW-0963">Cytoplasm</keyword>
<dbReference type="NCBIfam" id="TIGR00231">
    <property type="entry name" value="small_GTP"/>
    <property type="match status" value="1"/>
</dbReference>
<dbReference type="Gene3D" id="3.40.50.300">
    <property type="entry name" value="P-loop containing nucleotide triphosphate hydrolases"/>
    <property type="match status" value="1"/>
</dbReference>
<keyword evidence="6" id="KW-0342">GTP-binding</keyword>
<dbReference type="FunFam" id="3.90.1430.10:FF:000002">
    <property type="entry name" value="Elongation factor like GTPase 1"/>
    <property type="match status" value="1"/>
</dbReference>
<accession>M1W382</accession>
<evidence type="ECO:0000256" key="6">
    <source>
        <dbReference type="ARBA" id="ARBA00023134"/>
    </source>
</evidence>
<dbReference type="SMART" id="SM00838">
    <property type="entry name" value="EFG_C"/>
    <property type="match status" value="1"/>
</dbReference>
<keyword evidence="12" id="KW-1185">Reference proteome</keyword>
<dbReference type="InterPro" id="IPR035647">
    <property type="entry name" value="EFG_III/V"/>
</dbReference>
<dbReference type="Gene3D" id="3.30.70.240">
    <property type="match status" value="1"/>
</dbReference>
<name>M1W382_CLAP2</name>
<dbReference type="InterPro" id="IPR009000">
    <property type="entry name" value="Transl_B-barrel_sf"/>
</dbReference>
<keyword evidence="4" id="KW-0547">Nucleotide-binding</keyword>
<dbReference type="SUPFAM" id="SSF54980">
    <property type="entry name" value="EF-G C-terminal domain-like"/>
    <property type="match status" value="2"/>
</dbReference>
<dbReference type="GO" id="GO:0043022">
    <property type="term" value="F:ribosome binding"/>
    <property type="evidence" value="ECO:0007669"/>
    <property type="project" value="TreeGrafter"/>
</dbReference>
<dbReference type="Gene3D" id="3.30.70.870">
    <property type="entry name" value="Elongation Factor G (Translational Gtpase), domain 3"/>
    <property type="match status" value="1"/>
</dbReference>
<dbReference type="PRINTS" id="PR00315">
    <property type="entry name" value="ELONGATNFCT"/>
</dbReference>
<dbReference type="EMBL" id="CAGA01000042">
    <property type="protein sequence ID" value="CCE32491.1"/>
    <property type="molecule type" value="Genomic_DNA"/>
</dbReference>
<evidence type="ECO:0000256" key="5">
    <source>
        <dbReference type="ARBA" id="ARBA00022801"/>
    </source>
</evidence>
<dbReference type="SUPFAM" id="SSF52540">
    <property type="entry name" value="P-loop containing nucleoside triphosphate hydrolases"/>
    <property type="match status" value="1"/>
</dbReference>
<keyword evidence="11" id="KW-0648">Protein biosynthesis</keyword>
<evidence type="ECO:0000256" key="4">
    <source>
        <dbReference type="ARBA" id="ARBA00022741"/>
    </source>
</evidence>
<reference evidence="11 12" key="1">
    <citation type="journal article" date="2013" name="PLoS Genet.">
        <title>Plant-symbiotic fungi as chemical engineers: Multi-genome analysis of the Clavicipitaceae reveals dynamics of alkaloid loci.</title>
        <authorList>
            <person name="Schardl C.L."/>
            <person name="Young C.A."/>
            <person name="Hesse U."/>
            <person name="Amyotte S.G."/>
            <person name="Andreeva K."/>
            <person name="Calie P.J."/>
            <person name="Fleetwood D.J."/>
            <person name="Haws D.C."/>
            <person name="Moore N."/>
            <person name="Oeser B."/>
            <person name="Panaccione D.G."/>
            <person name="Schweri K.K."/>
            <person name="Voisey C.R."/>
            <person name="Farman M.L."/>
            <person name="Jaromczyk J.W."/>
            <person name="Roe B.A."/>
            <person name="O'Sullivan D.M."/>
            <person name="Scott B."/>
            <person name="Tudzynski P."/>
            <person name="An Z."/>
            <person name="Arnaoudova E.G."/>
            <person name="Bullock C.T."/>
            <person name="Charlton N.D."/>
            <person name="Chen L."/>
            <person name="Cox M."/>
            <person name="Dinkins R.D."/>
            <person name="Florea S."/>
            <person name="Glenn A.E."/>
            <person name="Gordon A."/>
            <person name="Gueldener U."/>
            <person name="Harris D.R."/>
            <person name="Hollin W."/>
            <person name="Jaromczyk J."/>
            <person name="Johnson R.D."/>
            <person name="Khan A.K."/>
            <person name="Leistner E."/>
            <person name="Leuchtmann A."/>
            <person name="Li C."/>
            <person name="Liu J."/>
            <person name="Liu J."/>
            <person name="Liu M."/>
            <person name="Mace W."/>
            <person name="Machado C."/>
            <person name="Nagabhyru P."/>
            <person name="Pan J."/>
            <person name="Schmid J."/>
            <person name="Sugawara K."/>
            <person name="Steiner U."/>
            <person name="Takach J.E."/>
            <person name="Tanaka E."/>
            <person name="Webb J.S."/>
            <person name="Wilson E.V."/>
            <person name="Wiseman J.L."/>
            <person name="Yoshida R."/>
            <person name="Zeng Z."/>
        </authorList>
    </citation>
    <scope>NUCLEOTIDE SEQUENCE [LARGE SCALE GENOMIC DNA]</scope>
    <source>
        <strain evidence="11 12">20.1</strain>
    </source>
</reference>
<dbReference type="InterPro" id="IPR000640">
    <property type="entry name" value="EFG_V-like"/>
</dbReference>
<protein>
    <recommendedName>
        <fullName evidence="8">Ribosome assembly protein 1</fullName>
    </recommendedName>
    <alternativeName>
        <fullName evidence="9">Elongation factor-like 1</fullName>
    </alternativeName>
</protein>
<dbReference type="AlphaFoldDB" id="M1W382"/>
<dbReference type="InterPro" id="IPR000795">
    <property type="entry name" value="T_Tr_GTP-bd_dom"/>
</dbReference>
<dbReference type="PhylomeDB" id="M1W382"/>
<dbReference type="GO" id="GO:0005829">
    <property type="term" value="C:cytosol"/>
    <property type="evidence" value="ECO:0007669"/>
    <property type="project" value="TreeGrafter"/>
</dbReference>
<keyword evidence="11" id="KW-0251">Elongation factor</keyword>
<dbReference type="CDD" id="cd04096">
    <property type="entry name" value="eEF2_snRNP_like_C"/>
    <property type="match status" value="1"/>
</dbReference>
<dbReference type="PROSITE" id="PS51722">
    <property type="entry name" value="G_TR_2"/>
    <property type="match status" value="1"/>
</dbReference>
<evidence type="ECO:0000256" key="2">
    <source>
        <dbReference type="ARBA" id="ARBA00022490"/>
    </source>
</evidence>
<dbReference type="SUPFAM" id="SSF50447">
    <property type="entry name" value="Translation proteins"/>
    <property type="match status" value="1"/>
</dbReference>
<dbReference type="Proteomes" id="UP000016801">
    <property type="component" value="Unassembled WGS sequence"/>
</dbReference>
<dbReference type="InterPro" id="IPR005225">
    <property type="entry name" value="Small_GTP-bd"/>
</dbReference>
<evidence type="ECO:0000313" key="11">
    <source>
        <dbReference type="EMBL" id="CCE32491.1"/>
    </source>
</evidence>
<dbReference type="InterPro" id="IPR027417">
    <property type="entry name" value="P-loop_NTPase"/>
</dbReference>
<dbReference type="CDD" id="cd16268">
    <property type="entry name" value="EF2_II"/>
    <property type="match status" value="1"/>
</dbReference>
<dbReference type="SUPFAM" id="SSF54211">
    <property type="entry name" value="Ribosomal protein S5 domain 2-like"/>
    <property type="match status" value="1"/>
</dbReference>
<dbReference type="FunFam" id="3.30.70.240:FF:000006">
    <property type="entry name" value="Elongation factor like GTPase 1"/>
    <property type="match status" value="1"/>
</dbReference>
<dbReference type="InterPro" id="IPR056752">
    <property type="entry name" value="EFL1"/>
</dbReference>
<comment type="subcellular location">
    <subcellularLocation>
        <location evidence="1">Cytoplasm</location>
    </subcellularLocation>
</comment>
<dbReference type="VEuPathDB" id="FungiDB:CPUR_06351"/>
<dbReference type="GO" id="GO:0042256">
    <property type="term" value="P:cytosolic ribosome assembly"/>
    <property type="evidence" value="ECO:0007669"/>
    <property type="project" value="TreeGrafter"/>
</dbReference>
<feature type="domain" description="Tr-type G" evidence="10">
    <location>
        <begin position="17"/>
        <end position="300"/>
    </location>
</feature>
<dbReference type="CDD" id="cd16261">
    <property type="entry name" value="EF2_snRNP_III"/>
    <property type="match status" value="1"/>
</dbReference>
<dbReference type="GO" id="GO:1990904">
    <property type="term" value="C:ribonucleoprotein complex"/>
    <property type="evidence" value="ECO:0007669"/>
    <property type="project" value="TreeGrafter"/>
</dbReference>
<dbReference type="Gene3D" id="3.90.1430.10">
    <property type="entry name" value="Yeast translation eEF2 (G' domain)"/>
    <property type="match status" value="1"/>
</dbReference>
<dbReference type="GO" id="GO:0003924">
    <property type="term" value="F:GTPase activity"/>
    <property type="evidence" value="ECO:0007669"/>
    <property type="project" value="InterPro"/>
</dbReference>
<evidence type="ECO:0000259" key="10">
    <source>
        <dbReference type="PROSITE" id="PS51722"/>
    </source>
</evidence>